<evidence type="ECO:0000259" key="10">
    <source>
        <dbReference type="PROSITE" id="PS01186"/>
    </source>
</evidence>
<dbReference type="InterPro" id="IPR000421">
    <property type="entry name" value="FA58C"/>
</dbReference>
<keyword evidence="5 7" id="KW-0472">Membrane</keyword>
<protein>
    <submittedName>
        <fullName evidence="11">EDIL3 protein</fullName>
    </submittedName>
</protein>
<dbReference type="SMART" id="SM00231">
    <property type="entry name" value="FA58C"/>
    <property type="match status" value="1"/>
</dbReference>
<keyword evidence="6" id="KW-1015">Disulfide bond</keyword>
<organism evidence="11 12">
    <name type="scientific">Branchiostoma lanceolatum</name>
    <name type="common">Common lancelet</name>
    <name type="synonym">Amphioxus lanceolatum</name>
    <dbReference type="NCBI Taxonomy" id="7740"/>
    <lineage>
        <taxon>Eukaryota</taxon>
        <taxon>Metazoa</taxon>
        <taxon>Chordata</taxon>
        <taxon>Cephalochordata</taxon>
        <taxon>Leptocardii</taxon>
        <taxon>Amphioxiformes</taxon>
        <taxon>Branchiostomatidae</taxon>
        <taxon>Branchiostoma</taxon>
    </lineage>
</organism>
<dbReference type="CDD" id="cd00057">
    <property type="entry name" value="FA58C"/>
    <property type="match status" value="1"/>
</dbReference>
<keyword evidence="7" id="KW-1133">Transmembrane helix</keyword>
<feature type="chain" id="PRO_5035426821" evidence="8">
    <location>
        <begin position="21"/>
        <end position="372"/>
    </location>
</feature>
<dbReference type="PANTHER" id="PTHR46806:SF5">
    <property type="entry name" value="F5_8 TYPE C DOMAIN-CONTAINING PROTEIN"/>
    <property type="match status" value="1"/>
</dbReference>
<evidence type="ECO:0000313" key="11">
    <source>
        <dbReference type="EMBL" id="CAH1268436.1"/>
    </source>
</evidence>
<dbReference type="FunFam" id="2.60.120.260:FF:000002">
    <property type="entry name" value="Coagulation factor VIII"/>
    <property type="match status" value="1"/>
</dbReference>
<dbReference type="SUPFAM" id="SSF49785">
    <property type="entry name" value="Galactose-binding domain-like"/>
    <property type="match status" value="1"/>
</dbReference>
<feature type="signal peptide" evidence="8">
    <location>
        <begin position="1"/>
        <end position="20"/>
    </location>
</feature>
<dbReference type="Pfam" id="PF00008">
    <property type="entry name" value="EGF"/>
    <property type="match status" value="1"/>
</dbReference>
<keyword evidence="7" id="KW-0812">Transmembrane</keyword>
<dbReference type="Pfam" id="PF00754">
    <property type="entry name" value="F5_F8_type_C"/>
    <property type="match status" value="1"/>
</dbReference>
<reference evidence="11" key="1">
    <citation type="submission" date="2022-01" db="EMBL/GenBank/DDBJ databases">
        <authorList>
            <person name="Braso-Vives M."/>
        </authorList>
    </citation>
    <scope>NUCLEOTIDE SEQUENCE</scope>
</reference>
<dbReference type="GO" id="GO:0005886">
    <property type="term" value="C:plasma membrane"/>
    <property type="evidence" value="ECO:0007669"/>
    <property type="project" value="TreeGrafter"/>
</dbReference>
<dbReference type="InterPro" id="IPR000742">
    <property type="entry name" value="EGF"/>
</dbReference>
<dbReference type="EMBL" id="OV696691">
    <property type="protein sequence ID" value="CAH1268436.1"/>
    <property type="molecule type" value="Genomic_DNA"/>
</dbReference>
<dbReference type="GO" id="GO:0005509">
    <property type="term" value="F:calcium ion binding"/>
    <property type="evidence" value="ECO:0007669"/>
    <property type="project" value="InterPro"/>
</dbReference>
<accession>A0A8K0A3I8</accession>
<dbReference type="InterPro" id="IPR001881">
    <property type="entry name" value="EGF-like_Ca-bd_dom"/>
</dbReference>
<dbReference type="SMART" id="SM00181">
    <property type="entry name" value="EGF"/>
    <property type="match status" value="1"/>
</dbReference>
<dbReference type="AlphaFoldDB" id="A0A8K0A3I8"/>
<keyword evidence="4" id="KW-0130">Cell adhesion</keyword>
<dbReference type="InterPro" id="IPR050633">
    <property type="entry name" value="Neuropilin_MCO_CoagFactor"/>
</dbReference>
<sequence length="372" mass="40533">MRPPFAIILQLLLAVGPLMAVGASDCSSPLGMKSGAIRDGQISASSYLIRPRNARLDRRNGEWRANVNNQNQWLQVDLLNRTTVTGVQTQGRRTDAPRFVTTFTASYSDDGRNWTAFTEDGNETKVFMGNNNAVNTRGNTFNPPITARYIRIRPRSWNTCGKPRCITMRIELLGCDLQEAVDYCQPDPCVNGTCISGADNYACACYEGYEGEHCQVPIATTEPTERSNTATASSKIAGSTPDKAAITGGAVAAGVVLLIIAVVVFIVYLKRRQLNDSDKGRSAAQFILTETPSKDTQGALLSDDGEYMEPSAMTLQQPDTGSGVYENVPEDSLAILQQSGNNDVIYENMPHAPSSGHYQELRPSVYQSLQKC</sequence>
<dbReference type="PROSITE" id="PS00022">
    <property type="entry name" value="EGF_1"/>
    <property type="match status" value="1"/>
</dbReference>
<feature type="transmembrane region" description="Helical" evidence="7">
    <location>
        <begin position="244"/>
        <end position="269"/>
    </location>
</feature>
<dbReference type="InterPro" id="IPR008979">
    <property type="entry name" value="Galactose-bd-like_sf"/>
</dbReference>
<dbReference type="PANTHER" id="PTHR46806">
    <property type="entry name" value="F5/8 TYPE C DOMAIN-CONTAINING PROTEIN"/>
    <property type="match status" value="1"/>
</dbReference>
<evidence type="ECO:0000313" key="12">
    <source>
        <dbReference type="Proteomes" id="UP000838412"/>
    </source>
</evidence>
<dbReference type="GO" id="GO:0012505">
    <property type="term" value="C:endomembrane system"/>
    <property type="evidence" value="ECO:0007669"/>
    <property type="project" value="UniProtKB-SubCell"/>
</dbReference>
<keyword evidence="12" id="KW-1185">Reference proteome</keyword>
<comment type="subcellular location">
    <subcellularLocation>
        <location evidence="1">Endomembrane system</location>
        <topology evidence="1">Peripheral membrane protein</topology>
    </subcellularLocation>
    <subcellularLocation>
        <location evidence="2">Secreted</location>
    </subcellularLocation>
</comment>
<evidence type="ECO:0000256" key="7">
    <source>
        <dbReference type="SAM" id="Phobius"/>
    </source>
</evidence>
<evidence type="ECO:0000256" key="4">
    <source>
        <dbReference type="ARBA" id="ARBA00022889"/>
    </source>
</evidence>
<proteinExistence type="predicted"/>
<dbReference type="OrthoDB" id="2121828at2759"/>
<evidence type="ECO:0000256" key="1">
    <source>
        <dbReference type="ARBA" id="ARBA00004184"/>
    </source>
</evidence>
<dbReference type="Gene3D" id="2.10.25.10">
    <property type="entry name" value="Laminin"/>
    <property type="match status" value="1"/>
</dbReference>
<dbReference type="Proteomes" id="UP000838412">
    <property type="component" value="Chromosome 6"/>
</dbReference>
<dbReference type="GO" id="GO:0007155">
    <property type="term" value="P:cell adhesion"/>
    <property type="evidence" value="ECO:0007669"/>
    <property type="project" value="UniProtKB-KW"/>
</dbReference>
<keyword evidence="3" id="KW-0964">Secreted</keyword>
<gene>
    <name evidence="11" type="primary">EDIL3</name>
    <name evidence="11" type="ORF">BLAG_LOCUS21373</name>
</gene>
<evidence type="ECO:0000259" key="9">
    <source>
        <dbReference type="PROSITE" id="PS00022"/>
    </source>
</evidence>
<dbReference type="GO" id="GO:0005576">
    <property type="term" value="C:extracellular region"/>
    <property type="evidence" value="ECO:0007669"/>
    <property type="project" value="UniProtKB-SubCell"/>
</dbReference>
<evidence type="ECO:0000256" key="8">
    <source>
        <dbReference type="SAM" id="SignalP"/>
    </source>
</evidence>
<evidence type="ECO:0000256" key="3">
    <source>
        <dbReference type="ARBA" id="ARBA00022525"/>
    </source>
</evidence>
<feature type="domain" description="EGF-like" evidence="9 10">
    <location>
        <begin position="203"/>
        <end position="214"/>
    </location>
</feature>
<dbReference type="SUPFAM" id="SSF57196">
    <property type="entry name" value="EGF/Laminin"/>
    <property type="match status" value="1"/>
</dbReference>
<dbReference type="PROSITE" id="PS01186">
    <property type="entry name" value="EGF_2"/>
    <property type="match status" value="1"/>
</dbReference>
<keyword evidence="8" id="KW-0732">Signal</keyword>
<evidence type="ECO:0000256" key="5">
    <source>
        <dbReference type="ARBA" id="ARBA00023136"/>
    </source>
</evidence>
<dbReference type="CDD" id="cd00054">
    <property type="entry name" value="EGF_CA"/>
    <property type="match status" value="1"/>
</dbReference>
<dbReference type="Gene3D" id="2.60.120.260">
    <property type="entry name" value="Galactose-binding domain-like"/>
    <property type="match status" value="1"/>
</dbReference>
<evidence type="ECO:0000256" key="2">
    <source>
        <dbReference type="ARBA" id="ARBA00004613"/>
    </source>
</evidence>
<evidence type="ECO:0000256" key="6">
    <source>
        <dbReference type="ARBA" id="ARBA00023157"/>
    </source>
</evidence>
<name>A0A8K0A3I8_BRALA</name>
<dbReference type="SMART" id="SM00179">
    <property type="entry name" value="EGF_CA"/>
    <property type="match status" value="1"/>
</dbReference>
<dbReference type="GO" id="GO:0038023">
    <property type="term" value="F:signaling receptor activity"/>
    <property type="evidence" value="ECO:0007669"/>
    <property type="project" value="TreeGrafter"/>
</dbReference>